<sequence>MAILNKDPQKNWMVHWFNIKWPFVLLLQKRELFACYILSGIKMKILNKLYAIAYKNTIDSNGNIMINFASLNK</sequence>
<dbReference type="STRING" id="407022.SAMN05661044_00169"/>
<accession>A0A1H7GVS1</accession>
<name>A0A1H7GVS1_OLID1</name>
<evidence type="ECO:0000313" key="2">
    <source>
        <dbReference type="Proteomes" id="UP000199421"/>
    </source>
</evidence>
<dbReference type="Proteomes" id="UP000199421">
    <property type="component" value="Unassembled WGS sequence"/>
</dbReference>
<proteinExistence type="predicted"/>
<evidence type="ECO:0000313" key="1">
    <source>
        <dbReference type="EMBL" id="SEK40710.1"/>
    </source>
</evidence>
<keyword evidence="2" id="KW-1185">Reference proteome</keyword>
<dbReference type="AlphaFoldDB" id="A0A1H7GVS1"/>
<gene>
    <name evidence="1" type="ORF">SAMN05661044_00169</name>
</gene>
<dbReference type="EMBL" id="FOAF01000001">
    <property type="protein sequence ID" value="SEK40710.1"/>
    <property type="molecule type" value="Genomic_DNA"/>
</dbReference>
<protein>
    <submittedName>
        <fullName evidence="1">Uncharacterized protein</fullName>
    </submittedName>
</protein>
<organism evidence="1 2">
    <name type="scientific">Olivibacter domesticus</name>
    <name type="common">Pseudosphingobacterium domesticum</name>
    <dbReference type="NCBI Taxonomy" id="407022"/>
    <lineage>
        <taxon>Bacteria</taxon>
        <taxon>Pseudomonadati</taxon>
        <taxon>Bacteroidota</taxon>
        <taxon>Sphingobacteriia</taxon>
        <taxon>Sphingobacteriales</taxon>
        <taxon>Sphingobacteriaceae</taxon>
        <taxon>Olivibacter</taxon>
    </lineage>
</organism>
<reference evidence="2" key="1">
    <citation type="submission" date="2016-10" db="EMBL/GenBank/DDBJ databases">
        <authorList>
            <person name="Varghese N."/>
            <person name="Submissions S."/>
        </authorList>
    </citation>
    <scope>NUCLEOTIDE SEQUENCE [LARGE SCALE GENOMIC DNA]</scope>
    <source>
        <strain evidence="2">DSM 18733</strain>
    </source>
</reference>